<organism evidence="2 3">
    <name type="scientific">Oxalicibacterium solurbis</name>
    <dbReference type="NCBI Taxonomy" id="69280"/>
    <lineage>
        <taxon>Bacteria</taxon>
        <taxon>Pseudomonadati</taxon>
        <taxon>Pseudomonadota</taxon>
        <taxon>Betaproteobacteria</taxon>
        <taxon>Burkholderiales</taxon>
        <taxon>Oxalobacteraceae</taxon>
        <taxon>Oxalicibacterium</taxon>
    </lineage>
</organism>
<dbReference type="InterPro" id="IPR004360">
    <property type="entry name" value="Glyas_Fos-R_dOase_dom"/>
</dbReference>
<reference evidence="2" key="2">
    <citation type="submission" date="2020-09" db="EMBL/GenBank/DDBJ databases">
        <authorList>
            <person name="Sun Q."/>
            <person name="Sedlacek I."/>
        </authorList>
    </citation>
    <scope>NUCLEOTIDE SEQUENCE</scope>
    <source>
        <strain evidence="2">CCM 7664</strain>
    </source>
</reference>
<feature type="domain" description="VOC" evidence="1">
    <location>
        <begin position="2"/>
        <end position="122"/>
    </location>
</feature>
<evidence type="ECO:0000313" key="3">
    <source>
        <dbReference type="Proteomes" id="UP000627205"/>
    </source>
</evidence>
<keyword evidence="3" id="KW-1185">Reference proteome</keyword>
<dbReference type="AlphaFoldDB" id="A0A8J3F5T1"/>
<evidence type="ECO:0000259" key="1">
    <source>
        <dbReference type="PROSITE" id="PS51819"/>
    </source>
</evidence>
<dbReference type="PROSITE" id="PS51819">
    <property type="entry name" value="VOC"/>
    <property type="match status" value="1"/>
</dbReference>
<reference evidence="2" key="1">
    <citation type="journal article" date="2014" name="Int. J. Syst. Evol. Microbiol.">
        <title>Complete genome sequence of Corynebacterium casei LMG S-19264T (=DSM 44701T), isolated from a smear-ripened cheese.</title>
        <authorList>
            <consortium name="US DOE Joint Genome Institute (JGI-PGF)"/>
            <person name="Walter F."/>
            <person name="Albersmeier A."/>
            <person name="Kalinowski J."/>
            <person name="Ruckert C."/>
        </authorList>
    </citation>
    <scope>NUCLEOTIDE SEQUENCE</scope>
    <source>
        <strain evidence="2">CCM 7664</strain>
    </source>
</reference>
<dbReference type="SUPFAM" id="SSF54593">
    <property type="entry name" value="Glyoxalase/Bleomycin resistance protein/Dihydroxybiphenyl dioxygenase"/>
    <property type="match status" value="1"/>
</dbReference>
<comment type="caution">
    <text evidence="2">The sequence shown here is derived from an EMBL/GenBank/DDBJ whole genome shotgun (WGS) entry which is preliminary data.</text>
</comment>
<dbReference type="InterPro" id="IPR029068">
    <property type="entry name" value="Glyas_Bleomycin-R_OHBP_Dase"/>
</dbReference>
<dbReference type="RefSeq" id="WP_188420062.1">
    <property type="nucleotide sequence ID" value="NZ_BMDP01000002.1"/>
</dbReference>
<accession>A0A8J3F5T1</accession>
<proteinExistence type="predicted"/>
<dbReference type="Proteomes" id="UP000627205">
    <property type="component" value="Unassembled WGS sequence"/>
</dbReference>
<evidence type="ECO:0000313" key="2">
    <source>
        <dbReference type="EMBL" id="GGI53953.1"/>
    </source>
</evidence>
<dbReference type="InterPro" id="IPR037523">
    <property type="entry name" value="VOC_core"/>
</dbReference>
<gene>
    <name evidence="2" type="ORF">GCM10011430_11270</name>
</gene>
<name>A0A8J3F5T1_9BURK</name>
<dbReference type="Pfam" id="PF00903">
    <property type="entry name" value="Glyoxalase"/>
    <property type="match status" value="1"/>
</dbReference>
<protein>
    <recommendedName>
        <fullName evidence="1">VOC domain-containing protein</fullName>
    </recommendedName>
</protein>
<sequence>MKLDHATIVAPQLEALRHFFCAVVGLVEGERPPFSFEGYWLYQKDKPVIHLVKGNMDQPPVKSSTRIDHFAFRIEDNAEWTKLIERLQEENVVYRATEVPASGELQLFVMPIPGVTIEFVAVPTVASSSKGILDALRNHWRS</sequence>
<dbReference type="Gene3D" id="3.10.180.10">
    <property type="entry name" value="2,3-Dihydroxybiphenyl 1,2-Dioxygenase, domain 1"/>
    <property type="match status" value="1"/>
</dbReference>
<dbReference type="EMBL" id="BMDP01000002">
    <property type="protein sequence ID" value="GGI53953.1"/>
    <property type="molecule type" value="Genomic_DNA"/>
</dbReference>